<evidence type="ECO:0000313" key="2">
    <source>
        <dbReference type="Proteomes" id="UP001302429"/>
    </source>
</evidence>
<reference evidence="1 2" key="1">
    <citation type="submission" date="2023-10" db="EMBL/GenBank/DDBJ databases">
        <title>Complete genome sequence of a Sphingomonadaceae bacterium.</title>
        <authorList>
            <person name="Yan C."/>
        </authorList>
    </citation>
    <scope>NUCLEOTIDE SEQUENCE [LARGE SCALE GENOMIC DNA]</scope>
    <source>
        <strain evidence="1 2">SCSIO 66989</strain>
    </source>
</reference>
<dbReference type="RefSeq" id="WP_317081879.1">
    <property type="nucleotide sequence ID" value="NZ_CP136594.1"/>
</dbReference>
<dbReference type="PANTHER" id="PTHR42941">
    <property type="entry name" value="SLL1037 PROTEIN"/>
    <property type="match status" value="1"/>
</dbReference>
<name>A0AA97F8W2_9SPHN</name>
<gene>
    <name evidence="1" type="ORF">RB602_00290</name>
</gene>
<dbReference type="InterPro" id="IPR011852">
    <property type="entry name" value="TRAP_TAXI"/>
</dbReference>
<dbReference type="NCBIfam" id="TIGR02122">
    <property type="entry name" value="TRAP_TAXI"/>
    <property type="match status" value="1"/>
</dbReference>
<dbReference type="Pfam" id="PF16868">
    <property type="entry name" value="NMT1_3"/>
    <property type="match status" value="1"/>
</dbReference>
<protein>
    <submittedName>
        <fullName evidence="1">TAXI family TRAP transporter solute-binding subunit</fullName>
    </submittedName>
</protein>
<proteinExistence type="predicted"/>
<dbReference type="Gene3D" id="3.40.190.10">
    <property type="entry name" value="Periplasmic binding protein-like II"/>
    <property type="match status" value="2"/>
</dbReference>
<accession>A0AA97F8W2</accession>
<dbReference type="Proteomes" id="UP001302429">
    <property type="component" value="Chromosome"/>
</dbReference>
<evidence type="ECO:0000313" key="1">
    <source>
        <dbReference type="EMBL" id="WOE75192.1"/>
    </source>
</evidence>
<dbReference type="AlphaFoldDB" id="A0AA97F8W2"/>
<dbReference type="SUPFAM" id="SSF53850">
    <property type="entry name" value="Periplasmic binding protein-like II"/>
    <property type="match status" value="1"/>
</dbReference>
<keyword evidence="2" id="KW-1185">Reference proteome</keyword>
<dbReference type="PANTHER" id="PTHR42941:SF1">
    <property type="entry name" value="SLL1037 PROTEIN"/>
    <property type="match status" value="1"/>
</dbReference>
<dbReference type="KEGG" id="acoa:RB602_00290"/>
<sequence>MHRSNLCQLCGCVRPITDEYISKMEESMFKRLAMLVACGLLIGASALAQDLRFATIGTGHVTGVSYPAGGAIARVAARQARALGLRVSVEATAGGGYNLQTLLDGEMDFAITNEYLVGKAWSGTGPFASAGPANNLRFVMRLHEQVMFVVAHPNAGIATFDDLKGKKVALGGEGSDAAAITDAIFAAKGWTQTSISEQPGRIGNAVMDLCDRNIDAYIVVDGVINSGITEAATACDAVLVPVTGAAIDTMLAAEPGLRAASIPNGAYRGMSGDVQTIGTSALLVSSTNVDSRTVYDVTRLTLSDVNRFTILHPSLKPLTAERMSSGMPEGLFLHAGAESYFREAGLQ</sequence>
<dbReference type="EMBL" id="CP136594">
    <property type="protein sequence ID" value="WOE75192.1"/>
    <property type="molecule type" value="Genomic_DNA"/>
</dbReference>
<organism evidence="1 2">
    <name type="scientific">Alterisphingorhabdus coralli</name>
    <dbReference type="NCBI Taxonomy" id="3071408"/>
    <lineage>
        <taxon>Bacteria</taxon>
        <taxon>Pseudomonadati</taxon>
        <taxon>Pseudomonadota</taxon>
        <taxon>Alphaproteobacteria</taxon>
        <taxon>Sphingomonadales</taxon>
        <taxon>Sphingomonadaceae</taxon>
        <taxon>Alterisphingorhabdus (ex Yan et al. 2024)</taxon>
    </lineage>
</organism>